<dbReference type="PANTHER" id="PTHR47618:SF1">
    <property type="entry name" value="BIFUNCTIONAL OLIGORIBONUCLEASE AND PAP PHOSPHATASE NRNA"/>
    <property type="match status" value="1"/>
</dbReference>
<dbReference type="InterPro" id="IPR003156">
    <property type="entry name" value="DHHA1_dom"/>
</dbReference>
<dbReference type="Gene3D" id="3.10.310.30">
    <property type="match status" value="1"/>
</dbReference>
<dbReference type="Pfam" id="PF02272">
    <property type="entry name" value="DHHA1"/>
    <property type="match status" value="1"/>
</dbReference>
<dbReference type="Proteomes" id="UP000515913">
    <property type="component" value="Chromosome"/>
</dbReference>
<dbReference type="RefSeq" id="WP_187423020.1">
    <property type="nucleotide sequence ID" value="NZ_CP060637.1"/>
</dbReference>
<sequence length="314" mass="35279">MNSFQEIKEQIDNSKSIIVTAHINPDGDAIGAGLAMTLALKKYGKDVRFVLQDKNPDTTNFLQGIELVEKYDKNKSYENDLTICVDCATKERLGETQSLLENKKSINFDHHISNTLYADLNCVKNISSTSELVYNFLKDSDMELDKSIGEALYTGLVNDTGNFQHDNVTENTFKMAADLKKLGIKNSKIVREFMNTKTLAAIKLMGKAMFDMKFDENKKLAYYFMTREDLDMYNGRKEDTEGIVEKLLSLDKAEVSLFLREDTKGVIKGSMRSKHDIDVNKIAAIFNGGGHTKAAGFTSNFTGDKIIEIVLENL</sequence>
<evidence type="ECO:0000259" key="1">
    <source>
        <dbReference type="Pfam" id="PF01368"/>
    </source>
</evidence>
<dbReference type="InterPro" id="IPR038763">
    <property type="entry name" value="DHH_sf"/>
</dbReference>
<evidence type="ECO:0000259" key="2">
    <source>
        <dbReference type="Pfam" id="PF02272"/>
    </source>
</evidence>
<reference evidence="3 4" key="1">
    <citation type="submission" date="2020-08" db="EMBL/GenBank/DDBJ databases">
        <authorList>
            <person name="Liu C."/>
            <person name="Sun Q."/>
        </authorList>
    </citation>
    <scope>NUCLEOTIDE SEQUENCE [LARGE SCALE GENOMIC DNA]</scope>
    <source>
        <strain evidence="3 4">NSJ-57</strain>
    </source>
</reference>
<keyword evidence="4" id="KW-1185">Reference proteome</keyword>
<feature type="domain" description="DHHA1" evidence="2">
    <location>
        <begin position="233"/>
        <end position="299"/>
    </location>
</feature>
<dbReference type="EMBL" id="CP060637">
    <property type="protein sequence ID" value="QNM15584.1"/>
    <property type="molecule type" value="Genomic_DNA"/>
</dbReference>
<dbReference type="AlphaFoldDB" id="A0A7G9GXQ2"/>
<dbReference type="PANTHER" id="PTHR47618">
    <property type="entry name" value="BIFUNCTIONAL OLIGORIBONUCLEASE AND PAP PHOSPHATASE NRNA"/>
    <property type="match status" value="1"/>
</dbReference>
<dbReference type="InterPro" id="IPR001667">
    <property type="entry name" value="DDH_dom"/>
</dbReference>
<gene>
    <name evidence="3" type="ORF">H9Q81_01715</name>
</gene>
<dbReference type="Gene3D" id="3.90.1640.10">
    <property type="entry name" value="inorganic pyrophosphatase (n-terminal core)"/>
    <property type="match status" value="1"/>
</dbReference>
<dbReference type="Pfam" id="PF01368">
    <property type="entry name" value="DHH"/>
    <property type="match status" value="1"/>
</dbReference>
<proteinExistence type="predicted"/>
<dbReference type="KEGG" id="fho:H9Q81_01715"/>
<dbReference type="SUPFAM" id="SSF64182">
    <property type="entry name" value="DHH phosphoesterases"/>
    <property type="match status" value="1"/>
</dbReference>
<evidence type="ECO:0000313" key="3">
    <source>
        <dbReference type="EMBL" id="QNM15584.1"/>
    </source>
</evidence>
<name>A0A7G9GXQ2_9FUSO</name>
<feature type="domain" description="DDH" evidence="1">
    <location>
        <begin position="16"/>
        <end position="155"/>
    </location>
</feature>
<organism evidence="3 4">
    <name type="scientific">Fusobacterium hominis</name>
    <dbReference type="NCBI Taxonomy" id="2764326"/>
    <lineage>
        <taxon>Bacteria</taxon>
        <taxon>Fusobacteriati</taxon>
        <taxon>Fusobacteriota</taxon>
        <taxon>Fusobacteriia</taxon>
        <taxon>Fusobacteriales</taxon>
        <taxon>Fusobacteriaceae</taxon>
        <taxon>Fusobacterium</taxon>
    </lineage>
</organism>
<protein>
    <submittedName>
        <fullName evidence="3">Bifunctional oligoribonuclease/PAP phosphatase NrnA</fullName>
    </submittedName>
</protein>
<dbReference type="GO" id="GO:0003676">
    <property type="term" value="F:nucleic acid binding"/>
    <property type="evidence" value="ECO:0007669"/>
    <property type="project" value="InterPro"/>
</dbReference>
<accession>A0A7G9GXQ2</accession>
<evidence type="ECO:0000313" key="4">
    <source>
        <dbReference type="Proteomes" id="UP000515913"/>
    </source>
</evidence>
<dbReference type="InterPro" id="IPR051319">
    <property type="entry name" value="Oligoribo/pAp-PDE_c-di-AMP_PDE"/>
</dbReference>